<sequence length="127" mass="14283">MDSCSVGQNEVDSGVGPIQLQERQESTLDRVTDRYFVALLFFFRYSGVNLSNRSRSVYSGVERSNWSRSKYSRVDGAPELRSQIRSSILFGLGVLLESASEFYLSRLRSSIGIGIRVLPESESVFKT</sequence>
<evidence type="ECO:0000313" key="1">
    <source>
        <dbReference type="EnsemblMetazoa" id="ACUA000553-PA"/>
    </source>
</evidence>
<dbReference type="AlphaFoldDB" id="A0A182LS24"/>
<protein>
    <submittedName>
        <fullName evidence="1">Uncharacterized protein</fullName>
    </submittedName>
</protein>
<evidence type="ECO:0000313" key="2">
    <source>
        <dbReference type="Proteomes" id="UP000075883"/>
    </source>
</evidence>
<dbReference type="Proteomes" id="UP000075883">
    <property type="component" value="Unassembled WGS sequence"/>
</dbReference>
<reference evidence="1" key="2">
    <citation type="submission" date="2020-05" db="UniProtKB">
        <authorList>
            <consortium name="EnsemblMetazoa"/>
        </authorList>
    </citation>
    <scope>IDENTIFICATION</scope>
    <source>
        <strain evidence="1">A-37</strain>
    </source>
</reference>
<reference evidence="2" key="1">
    <citation type="submission" date="2013-09" db="EMBL/GenBank/DDBJ databases">
        <title>The Genome Sequence of Anopheles culicifacies species A.</title>
        <authorList>
            <consortium name="The Broad Institute Genomics Platform"/>
            <person name="Neafsey D.E."/>
            <person name="Besansky N."/>
            <person name="Howell P."/>
            <person name="Walton C."/>
            <person name="Young S.K."/>
            <person name="Zeng Q."/>
            <person name="Gargeya S."/>
            <person name="Fitzgerald M."/>
            <person name="Haas B."/>
            <person name="Abouelleil A."/>
            <person name="Allen A.W."/>
            <person name="Alvarado L."/>
            <person name="Arachchi H.M."/>
            <person name="Berlin A.M."/>
            <person name="Chapman S.B."/>
            <person name="Gainer-Dewar J."/>
            <person name="Goldberg J."/>
            <person name="Griggs A."/>
            <person name="Gujja S."/>
            <person name="Hansen M."/>
            <person name="Howarth C."/>
            <person name="Imamovic A."/>
            <person name="Ireland A."/>
            <person name="Larimer J."/>
            <person name="McCowan C."/>
            <person name="Murphy C."/>
            <person name="Pearson M."/>
            <person name="Poon T.W."/>
            <person name="Priest M."/>
            <person name="Roberts A."/>
            <person name="Saif S."/>
            <person name="Shea T."/>
            <person name="Sisk P."/>
            <person name="Sykes S."/>
            <person name="Wortman J."/>
            <person name="Nusbaum C."/>
            <person name="Birren B."/>
        </authorList>
    </citation>
    <scope>NUCLEOTIDE SEQUENCE [LARGE SCALE GENOMIC DNA]</scope>
    <source>
        <strain evidence="2">A-37</strain>
    </source>
</reference>
<dbReference type="EMBL" id="AXCM01007442">
    <property type="status" value="NOT_ANNOTATED_CDS"/>
    <property type="molecule type" value="Genomic_DNA"/>
</dbReference>
<organism evidence="1 2">
    <name type="scientific">Anopheles culicifacies</name>
    <dbReference type="NCBI Taxonomy" id="139723"/>
    <lineage>
        <taxon>Eukaryota</taxon>
        <taxon>Metazoa</taxon>
        <taxon>Ecdysozoa</taxon>
        <taxon>Arthropoda</taxon>
        <taxon>Hexapoda</taxon>
        <taxon>Insecta</taxon>
        <taxon>Pterygota</taxon>
        <taxon>Neoptera</taxon>
        <taxon>Endopterygota</taxon>
        <taxon>Diptera</taxon>
        <taxon>Nematocera</taxon>
        <taxon>Culicoidea</taxon>
        <taxon>Culicidae</taxon>
        <taxon>Anophelinae</taxon>
        <taxon>Anopheles</taxon>
        <taxon>culicifacies species complex</taxon>
    </lineage>
</organism>
<dbReference type="EnsemblMetazoa" id="ACUA000553-RA">
    <property type="protein sequence ID" value="ACUA000553-PA"/>
    <property type="gene ID" value="ACUA000553"/>
</dbReference>
<dbReference type="VEuPathDB" id="VectorBase:ACUA000553"/>
<proteinExistence type="predicted"/>
<keyword evidence="2" id="KW-1185">Reference proteome</keyword>
<name>A0A182LS24_9DIPT</name>
<accession>A0A182LS24</accession>